<keyword evidence="2" id="KW-1185">Reference proteome</keyword>
<protein>
    <submittedName>
        <fullName evidence="1">Uncharacterized protein</fullName>
    </submittedName>
</protein>
<evidence type="ECO:0000313" key="1">
    <source>
        <dbReference type="EMBL" id="WPL18737.1"/>
    </source>
</evidence>
<evidence type="ECO:0000313" key="2">
    <source>
        <dbReference type="Proteomes" id="UP001432180"/>
    </source>
</evidence>
<sequence>MGLCGPENHRALSNVANKESNLTIKPTWFDFIHKLFVCSRGYFSVPADALKCHASSNTEVDPMSRTVFPRI</sequence>
<name>A0ABZ0SCV4_9GAMM</name>
<dbReference type="EMBL" id="CP121472">
    <property type="protein sequence ID" value="WPL18737.1"/>
    <property type="molecule type" value="Genomic_DNA"/>
</dbReference>
<organism evidence="1 2">
    <name type="scientific">Thiorhodovibrio winogradskyi</name>
    <dbReference type="NCBI Taxonomy" id="77007"/>
    <lineage>
        <taxon>Bacteria</taxon>
        <taxon>Pseudomonadati</taxon>
        <taxon>Pseudomonadota</taxon>
        <taxon>Gammaproteobacteria</taxon>
        <taxon>Chromatiales</taxon>
        <taxon>Chromatiaceae</taxon>
        <taxon>Thiorhodovibrio</taxon>
    </lineage>
</organism>
<dbReference type="Proteomes" id="UP001432180">
    <property type="component" value="Chromosome"/>
</dbReference>
<gene>
    <name evidence="1" type="ORF">Thiowin_03825</name>
</gene>
<reference evidence="1 2" key="1">
    <citation type="journal article" date="2023" name="Microorganisms">
        <title>Thiorhodovibrio frisius and Trv. litoralis spp. nov., Two Novel Members from a Clade of Fastidious Purple Sulfur Bacteria That Exhibit Unique Red-Shifted Light-Harvesting Capabilities.</title>
        <authorList>
            <person name="Methner A."/>
            <person name="Kuzyk S.B."/>
            <person name="Petersen J."/>
            <person name="Bauer S."/>
            <person name="Brinkmann H."/>
            <person name="Sichau K."/>
            <person name="Wanner G."/>
            <person name="Wolf J."/>
            <person name="Neumann-Schaal M."/>
            <person name="Henke P."/>
            <person name="Tank M."/>
            <person name="Sproer C."/>
            <person name="Bunk B."/>
            <person name="Overmann J."/>
        </authorList>
    </citation>
    <scope>NUCLEOTIDE SEQUENCE [LARGE SCALE GENOMIC DNA]</scope>
    <source>
        <strain evidence="1 2">DSM 6702</strain>
    </source>
</reference>
<proteinExistence type="predicted"/>
<accession>A0ABZ0SCV4</accession>